<feature type="region of interest" description="Disordered" evidence="1">
    <location>
        <begin position="364"/>
        <end position="404"/>
    </location>
</feature>
<dbReference type="Proteomes" id="UP000719766">
    <property type="component" value="Unassembled WGS sequence"/>
</dbReference>
<feature type="transmembrane region" description="Helical" evidence="2">
    <location>
        <begin position="99"/>
        <end position="122"/>
    </location>
</feature>
<dbReference type="OrthoDB" id="2678004at2759"/>
<reference evidence="3" key="1">
    <citation type="journal article" date="2020" name="New Phytol.">
        <title>Comparative genomics reveals dynamic genome evolution in host specialist ectomycorrhizal fungi.</title>
        <authorList>
            <person name="Lofgren L.A."/>
            <person name="Nguyen N.H."/>
            <person name="Vilgalys R."/>
            <person name="Ruytinx J."/>
            <person name="Liao H.L."/>
            <person name="Branco S."/>
            <person name="Kuo A."/>
            <person name="LaButti K."/>
            <person name="Lipzen A."/>
            <person name="Andreopoulos W."/>
            <person name="Pangilinan J."/>
            <person name="Riley R."/>
            <person name="Hundley H."/>
            <person name="Na H."/>
            <person name="Barry K."/>
            <person name="Grigoriev I.V."/>
            <person name="Stajich J.E."/>
            <person name="Kennedy P.G."/>
        </authorList>
    </citation>
    <scope>NUCLEOTIDE SEQUENCE</scope>
    <source>
        <strain evidence="3">S12</strain>
    </source>
</reference>
<protein>
    <submittedName>
        <fullName evidence="3">Uncharacterized protein</fullName>
    </submittedName>
</protein>
<organism evidence="3 4">
    <name type="scientific">Suillus plorans</name>
    <dbReference type="NCBI Taxonomy" id="116603"/>
    <lineage>
        <taxon>Eukaryota</taxon>
        <taxon>Fungi</taxon>
        <taxon>Dikarya</taxon>
        <taxon>Basidiomycota</taxon>
        <taxon>Agaricomycotina</taxon>
        <taxon>Agaricomycetes</taxon>
        <taxon>Agaricomycetidae</taxon>
        <taxon>Boletales</taxon>
        <taxon>Suillineae</taxon>
        <taxon>Suillaceae</taxon>
        <taxon>Suillus</taxon>
    </lineage>
</organism>
<keyword evidence="2" id="KW-0472">Membrane</keyword>
<accession>A0A9P7AMA5</accession>
<feature type="compositionally biased region" description="Basic and acidic residues" evidence="1">
    <location>
        <begin position="384"/>
        <end position="394"/>
    </location>
</feature>
<sequence>MKSEHTIQSSGSGILTHWNINYAYAYGRQDNGLTSSLYPASSTPLDSTPSDSPTDVVAPASTEASANIATIISITSLPPLNTTLPHDVTKVPYHQHLDVIFLAPLFAVLGILLGVGAVSLWWKLRLLGDTGSGVCGLGGRKTGNRRRISLEPGPAYTPAPPDEGDGGIDDAEGSGPYSTRNRSTEEVTLFAAGTPSKTTVHGTRYLFPTYMRDQATIGGTATKPLCTPFLIGASQFNSAETAGSDHGDPFTETHGASSRVYDAERAEAGQSRRSMFQRILNRSTLADGRQYAAVRTHDFSPSNHPRLNSIPTLALNINPLNTMNSMAPHGGRSSAVDVPLRSLEGGTGGEVQRPVRAWLETPEGAVQTPGGTRYGSGRSPKYKATGDQHTDYKPMSETPRTPVSKVSQFWTPRWKNKAVPLLSSQSPAKPSPSPPCIVLSPSQSPSPMPRCAVSTSTHEVSSEERKQQDLLETSMDPKFKSPERNTSVPQIDSSVLPRSPPLLMSPPLEAALLFTSTSCGALSFAALANLSPKLVSCSPPMSKAKVFAGPCDGPLNSKSKTKADLGSPQVLNANQSARVTSPDISLFPLPSSAKKLKKRKSQSRSRKGKRQETNRRTEASPMLPFPSYPDHLVHAGQKASVSVTVTSSTSQPTISPTPTMLAILAATQSLERVNEILMRGYSERALGGGDIDGEKRMLKGGTVVAGIEESSEHGRYM</sequence>
<feature type="region of interest" description="Disordered" evidence="1">
    <location>
        <begin position="582"/>
        <end position="626"/>
    </location>
</feature>
<feature type="region of interest" description="Disordered" evidence="1">
    <location>
        <begin position="37"/>
        <end position="57"/>
    </location>
</feature>
<evidence type="ECO:0000313" key="3">
    <source>
        <dbReference type="EMBL" id="KAG1792304.1"/>
    </source>
</evidence>
<name>A0A9P7AMA5_9AGAM</name>
<feature type="compositionally biased region" description="Low complexity" evidence="1">
    <location>
        <begin position="41"/>
        <end position="57"/>
    </location>
</feature>
<feature type="region of interest" description="Disordered" evidence="1">
    <location>
        <begin position="421"/>
        <end position="494"/>
    </location>
</feature>
<feature type="region of interest" description="Disordered" evidence="1">
    <location>
        <begin position="137"/>
        <end position="184"/>
    </location>
</feature>
<dbReference type="RefSeq" id="XP_041158941.1">
    <property type="nucleotide sequence ID" value="XM_041310964.1"/>
</dbReference>
<dbReference type="GeneID" id="64604728"/>
<gene>
    <name evidence="3" type="ORF">HD556DRAFT_563286</name>
</gene>
<comment type="caution">
    <text evidence="3">The sequence shown here is derived from an EMBL/GenBank/DDBJ whole genome shotgun (WGS) entry which is preliminary data.</text>
</comment>
<feature type="compositionally biased region" description="Basic and acidic residues" evidence="1">
    <location>
        <begin position="460"/>
        <end position="483"/>
    </location>
</feature>
<dbReference type="AlphaFoldDB" id="A0A9P7AMA5"/>
<evidence type="ECO:0000256" key="1">
    <source>
        <dbReference type="SAM" id="MobiDB-lite"/>
    </source>
</evidence>
<feature type="compositionally biased region" description="Acidic residues" evidence="1">
    <location>
        <begin position="162"/>
        <end position="172"/>
    </location>
</feature>
<keyword evidence="4" id="KW-1185">Reference proteome</keyword>
<proteinExistence type="predicted"/>
<feature type="compositionally biased region" description="Basic residues" evidence="1">
    <location>
        <begin position="594"/>
        <end position="609"/>
    </location>
</feature>
<evidence type="ECO:0000313" key="4">
    <source>
        <dbReference type="Proteomes" id="UP000719766"/>
    </source>
</evidence>
<keyword evidence="2" id="KW-0812">Transmembrane</keyword>
<evidence type="ECO:0000256" key="2">
    <source>
        <dbReference type="SAM" id="Phobius"/>
    </source>
</evidence>
<dbReference type="EMBL" id="JABBWE010000037">
    <property type="protein sequence ID" value="KAG1792304.1"/>
    <property type="molecule type" value="Genomic_DNA"/>
</dbReference>
<keyword evidence="2" id="KW-1133">Transmembrane helix</keyword>